<dbReference type="EMBL" id="JAAAIL010001640">
    <property type="protein sequence ID" value="KAG0267104.1"/>
    <property type="molecule type" value="Genomic_DNA"/>
</dbReference>
<proteinExistence type="predicted"/>
<evidence type="ECO:0000313" key="2">
    <source>
        <dbReference type="EMBL" id="KAG0267104.1"/>
    </source>
</evidence>
<dbReference type="GO" id="GO:0005737">
    <property type="term" value="C:cytoplasm"/>
    <property type="evidence" value="ECO:0007669"/>
    <property type="project" value="TreeGrafter"/>
</dbReference>
<dbReference type="InterPro" id="IPR029006">
    <property type="entry name" value="ADF-H/Gelsolin-like_dom_sf"/>
</dbReference>
<dbReference type="PRINTS" id="PR00597">
    <property type="entry name" value="GELSOLIN"/>
</dbReference>
<dbReference type="InterPro" id="IPR007123">
    <property type="entry name" value="Gelsolin-like_dom"/>
</dbReference>
<evidence type="ECO:0000259" key="1">
    <source>
        <dbReference type="Pfam" id="PF00626"/>
    </source>
</evidence>
<dbReference type="PANTHER" id="PTHR11977">
    <property type="entry name" value="VILLIN"/>
    <property type="match status" value="1"/>
</dbReference>
<gene>
    <name evidence="2" type="ORF">BGZ95_002925</name>
</gene>
<keyword evidence="3" id="KW-1185">Reference proteome</keyword>
<dbReference type="PANTHER" id="PTHR11977:SF130">
    <property type="entry name" value="SEVERIN"/>
    <property type="match status" value="1"/>
</dbReference>
<dbReference type="Pfam" id="PF00626">
    <property type="entry name" value="Gelsolin"/>
    <property type="match status" value="3"/>
</dbReference>
<comment type="caution">
    <text evidence="2">The sequence shown here is derived from an EMBL/GenBank/DDBJ whole genome shotgun (WGS) entry which is preliminary data.</text>
</comment>
<protein>
    <recommendedName>
        <fullName evidence="1">Gelsolin-like domain-containing protein</fullName>
    </recommendedName>
</protein>
<dbReference type="GO" id="GO:0015629">
    <property type="term" value="C:actin cytoskeleton"/>
    <property type="evidence" value="ECO:0007669"/>
    <property type="project" value="TreeGrafter"/>
</dbReference>
<organism evidence="2 3">
    <name type="scientific">Linnemannia exigua</name>
    <dbReference type="NCBI Taxonomy" id="604196"/>
    <lineage>
        <taxon>Eukaryota</taxon>
        <taxon>Fungi</taxon>
        <taxon>Fungi incertae sedis</taxon>
        <taxon>Mucoromycota</taxon>
        <taxon>Mortierellomycotina</taxon>
        <taxon>Mortierellomycetes</taxon>
        <taxon>Mortierellales</taxon>
        <taxon>Mortierellaceae</taxon>
        <taxon>Linnemannia</taxon>
    </lineage>
</organism>
<dbReference type="Gene3D" id="3.40.20.10">
    <property type="entry name" value="Severin"/>
    <property type="match status" value="3"/>
</dbReference>
<accession>A0AAD4D4V6</accession>
<dbReference type="AlphaFoldDB" id="A0AAD4D4V6"/>
<feature type="domain" description="Gelsolin-like" evidence="1">
    <location>
        <begin position="57"/>
        <end position="137"/>
    </location>
</feature>
<dbReference type="GO" id="GO:0051015">
    <property type="term" value="F:actin filament binding"/>
    <property type="evidence" value="ECO:0007669"/>
    <property type="project" value="InterPro"/>
</dbReference>
<dbReference type="InterPro" id="IPR007122">
    <property type="entry name" value="Villin/Gelsolin"/>
</dbReference>
<sequence length="374" mass="42032">MLKNSTWKLEETNLAEFGGKLEKEHRKEEGSLEKAWGKETGVGAQTGLWIWRIEQFQVVAVAKKDYGCFYSGDSYIILNSYQKKDSDVILHDVHFWLGKDTSQDEAGTAAYKTVELDDYLDGKPIQHREVEGYESKQLLSYFKTFSTQSGGVKTGFHHWTEPEYPSRLLMVKSAPISGGHRSSVVVREVPKTMINSGDVFILDTGKVLYQWNGRKSSGIEKVKAAEYAHGIEADRSGDVNVETFDEGERDCKTFWAALGGEVEVKDAEEVTAEPEYVKKLYRLSNASGKLEFTKEGSGPEVNNGLLDSNDVFILDVQHEVFVWVGANANPVEHKNGLHYAQEYLKKQGLPSQTPISKVLEEGDHTMFDNALNRF</sequence>
<name>A0AAD4D4V6_9FUNG</name>
<evidence type="ECO:0000313" key="3">
    <source>
        <dbReference type="Proteomes" id="UP001194580"/>
    </source>
</evidence>
<dbReference type="Proteomes" id="UP001194580">
    <property type="component" value="Unassembled WGS sequence"/>
</dbReference>
<reference evidence="2" key="1">
    <citation type="journal article" date="2020" name="Fungal Divers.">
        <title>Resolving the Mortierellaceae phylogeny through synthesis of multi-gene phylogenetics and phylogenomics.</title>
        <authorList>
            <person name="Vandepol N."/>
            <person name="Liber J."/>
            <person name="Desiro A."/>
            <person name="Na H."/>
            <person name="Kennedy M."/>
            <person name="Barry K."/>
            <person name="Grigoriev I.V."/>
            <person name="Miller A.N."/>
            <person name="O'Donnell K."/>
            <person name="Stajich J.E."/>
            <person name="Bonito G."/>
        </authorList>
    </citation>
    <scope>NUCLEOTIDE SEQUENCE</scope>
    <source>
        <strain evidence="2">NRRL 28262</strain>
    </source>
</reference>
<dbReference type="SUPFAM" id="SSF55753">
    <property type="entry name" value="Actin depolymerizing proteins"/>
    <property type="match status" value="3"/>
</dbReference>
<dbReference type="GO" id="GO:0008154">
    <property type="term" value="P:actin polymerization or depolymerization"/>
    <property type="evidence" value="ECO:0007669"/>
    <property type="project" value="TreeGrafter"/>
</dbReference>
<dbReference type="CDD" id="cd11290">
    <property type="entry name" value="gelsolin_S1_like"/>
    <property type="match status" value="1"/>
</dbReference>
<feature type="domain" description="Gelsolin-like" evidence="1">
    <location>
        <begin position="299"/>
        <end position="362"/>
    </location>
</feature>
<dbReference type="SMART" id="SM00262">
    <property type="entry name" value="GEL"/>
    <property type="match status" value="3"/>
</dbReference>
<feature type="domain" description="Gelsolin-like" evidence="1">
    <location>
        <begin position="191"/>
        <end position="249"/>
    </location>
</feature>